<gene>
    <name evidence="8" type="ORF">KR50_27410</name>
</gene>
<keyword evidence="4" id="KW-0378">Hydrolase</keyword>
<dbReference type="CDD" id="cd00077">
    <property type="entry name" value="HDc"/>
    <property type="match status" value="1"/>
</dbReference>
<organism evidence="8 9">
    <name type="scientific">Jeotgalibacillus campisalis</name>
    <dbReference type="NCBI Taxonomy" id="220754"/>
    <lineage>
        <taxon>Bacteria</taxon>
        <taxon>Bacillati</taxon>
        <taxon>Bacillota</taxon>
        <taxon>Bacilli</taxon>
        <taxon>Bacillales</taxon>
        <taxon>Caryophanaceae</taxon>
        <taxon>Jeotgalibacillus</taxon>
    </lineage>
</organism>
<evidence type="ECO:0000256" key="6">
    <source>
        <dbReference type="ARBA" id="ARBA00049417"/>
    </source>
</evidence>
<dbReference type="InterPro" id="IPR003607">
    <property type="entry name" value="HD/PDEase_dom"/>
</dbReference>
<comment type="catalytic activity">
    <reaction evidence="6">
        <text>P(1),P(4)-bis(5'-adenosyl) tetraphosphate + H2O = 2 ADP + 2 H(+)</text>
        <dbReference type="Rhea" id="RHEA:24252"/>
        <dbReference type="ChEBI" id="CHEBI:15377"/>
        <dbReference type="ChEBI" id="CHEBI:15378"/>
        <dbReference type="ChEBI" id="CHEBI:58141"/>
        <dbReference type="ChEBI" id="CHEBI:456216"/>
        <dbReference type="EC" id="3.6.1.41"/>
    </reaction>
</comment>
<keyword evidence="2" id="KW-0479">Metal-binding</keyword>
<dbReference type="Gene3D" id="1.10.3210.10">
    <property type="entry name" value="Hypothetical protein af1432"/>
    <property type="match status" value="1"/>
</dbReference>
<keyword evidence="9" id="KW-1185">Reference proteome</keyword>
<evidence type="ECO:0000256" key="1">
    <source>
        <dbReference type="ARBA" id="ARBA00012506"/>
    </source>
</evidence>
<dbReference type="InterPro" id="IPR006674">
    <property type="entry name" value="HD_domain"/>
</dbReference>
<dbReference type="PROSITE" id="PS51831">
    <property type="entry name" value="HD"/>
    <property type="match status" value="1"/>
</dbReference>
<evidence type="ECO:0000256" key="5">
    <source>
        <dbReference type="ARBA" id="ARBA00023004"/>
    </source>
</evidence>
<evidence type="ECO:0000259" key="7">
    <source>
        <dbReference type="PROSITE" id="PS51831"/>
    </source>
</evidence>
<protein>
    <recommendedName>
        <fullName evidence="1">bis(5'-nucleosyl)-tetraphosphatase (symmetrical)</fullName>
        <ecNumber evidence="1">3.6.1.41</ecNumber>
    </recommendedName>
</protein>
<dbReference type="SUPFAM" id="SSF109604">
    <property type="entry name" value="HD-domain/PDEase-like"/>
    <property type="match status" value="1"/>
</dbReference>
<evidence type="ECO:0000313" key="9">
    <source>
        <dbReference type="Proteomes" id="UP000031972"/>
    </source>
</evidence>
<dbReference type="Pfam" id="PF01966">
    <property type="entry name" value="HD"/>
    <property type="match status" value="1"/>
</dbReference>
<dbReference type="EMBL" id="JXRR01000017">
    <property type="protein sequence ID" value="KIL46066.1"/>
    <property type="molecule type" value="Genomic_DNA"/>
</dbReference>
<dbReference type="GO" id="GO:0008803">
    <property type="term" value="F:bis(5'-nucleosyl)-tetraphosphatase (symmetrical) activity"/>
    <property type="evidence" value="ECO:0007669"/>
    <property type="project" value="UniProtKB-EC"/>
</dbReference>
<dbReference type="GO" id="GO:0000166">
    <property type="term" value="F:nucleotide binding"/>
    <property type="evidence" value="ECO:0007669"/>
    <property type="project" value="UniProtKB-KW"/>
</dbReference>
<dbReference type="RefSeq" id="WP_041059498.1">
    <property type="nucleotide sequence ID" value="NZ_JXRR01000017.1"/>
</dbReference>
<comment type="caution">
    <text evidence="8">The sequence shown here is derived from an EMBL/GenBank/DDBJ whole genome shotgun (WGS) entry which is preliminary data.</text>
</comment>
<proteinExistence type="predicted"/>
<feature type="domain" description="HD" evidence="7">
    <location>
        <begin position="18"/>
        <end position="132"/>
    </location>
</feature>
<dbReference type="NCBIfam" id="TIGR00488">
    <property type="entry name" value="bis(5'-nucleosyl)-tetraphosphatase (symmetrical) YqeK"/>
    <property type="match status" value="1"/>
</dbReference>
<dbReference type="EC" id="3.6.1.41" evidence="1"/>
<dbReference type="PATRIC" id="fig|220754.4.peg.2756"/>
<name>A0A0C2VNP5_9BACL</name>
<reference evidence="8 9" key="1">
    <citation type="submission" date="2015-01" db="EMBL/GenBank/DDBJ databases">
        <title>Jeotgalibacillus campisalis genome sequencing.</title>
        <authorList>
            <person name="Goh K.M."/>
            <person name="Chan K.-G."/>
            <person name="Yaakop A.S."/>
            <person name="Ee R."/>
            <person name="Gan H.M."/>
            <person name="Chan C.S."/>
        </authorList>
    </citation>
    <scope>NUCLEOTIDE SEQUENCE [LARGE SCALE GENOMIC DNA]</scope>
    <source>
        <strain evidence="8 9">SF-57</strain>
    </source>
</reference>
<evidence type="ECO:0000313" key="8">
    <source>
        <dbReference type="EMBL" id="KIL46066.1"/>
    </source>
</evidence>
<keyword evidence="3" id="KW-0547">Nucleotide-binding</keyword>
<evidence type="ECO:0000256" key="3">
    <source>
        <dbReference type="ARBA" id="ARBA00022741"/>
    </source>
</evidence>
<dbReference type="GO" id="GO:0046872">
    <property type="term" value="F:metal ion binding"/>
    <property type="evidence" value="ECO:0007669"/>
    <property type="project" value="UniProtKB-KW"/>
</dbReference>
<dbReference type="InterPro" id="IPR051094">
    <property type="entry name" value="Diverse_Catalytic_Enzymes"/>
</dbReference>
<dbReference type="SMART" id="SM00471">
    <property type="entry name" value="HDc"/>
    <property type="match status" value="1"/>
</dbReference>
<evidence type="ECO:0000256" key="2">
    <source>
        <dbReference type="ARBA" id="ARBA00022723"/>
    </source>
</evidence>
<dbReference type="AlphaFoldDB" id="A0A0C2VNP5"/>
<dbReference type="OrthoDB" id="9782134at2"/>
<accession>A0A0C2VNP5</accession>
<dbReference type="InterPro" id="IPR005249">
    <property type="entry name" value="YqeK"/>
</dbReference>
<dbReference type="Proteomes" id="UP000031972">
    <property type="component" value="Unassembled WGS sequence"/>
</dbReference>
<sequence>MNCEEALVYVKEILPERRFEHTLGVVETAKALAVKHGADVKQAEMAAIVHDIAKHHSRDDMKKIIEQEKFDSRLLLFHHELWHAPVGSYLAKVTLNIESQDILNAIRYHTTGRADMSLLEKIIYLADYIEPGRKFAGVEEVRALAYDDLEKALRKAVKQSILFLLQKKQRIFPDTLECYNDVMLQKEKNKYEPN</sequence>
<dbReference type="PANTHER" id="PTHR35795">
    <property type="entry name" value="SLR1885 PROTEIN"/>
    <property type="match status" value="1"/>
</dbReference>
<dbReference type="PANTHER" id="PTHR35795:SF1">
    <property type="entry name" value="BIS(5'-NUCLEOSYL)-TETRAPHOSPHATASE, SYMMETRICAL"/>
    <property type="match status" value="1"/>
</dbReference>
<evidence type="ECO:0000256" key="4">
    <source>
        <dbReference type="ARBA" id="ARBA00022801"/>
    </source>
</evidence>
<keyword evidence="5" id="KW-0408">Iron</keyword>